<dbReference type="GO" id="GO:0004571">
    <property type="term" value="F:mannosyl-oligosaccharide 1,2-alpha-mannosidase activity"/>
    <property type="evidence" value="ECO:0007669"/>
    <property type="project" value="InterPro"/>
</dbReference>
<evidence type="ECO:0000313" key="11">
    <source>
        <dbReference type="EMBL" id="KEY71181.1"/>
    </source>
</evidence>
<evidence type="ECO:0000256" key="6">
    <source>
        <dbReference type="PIRSR" id="PIRSR601382-1"/>
    </source>
</evidence>
<keyword evidence="4 9" id="KW-0378">Hydrolase</keyword>
<dbReference type="GO" id="GO:0005509">
    <property type="term" value="F:calcium ion binding"/>
    <property type="evidence" value="ECO:0007669"/>
    <property type="project" value="InterPro"/>
</dbReference>
<feature type="binding site" evidence="7">
    <location>
        <position position="564"/>
    </location>
    <ligand>
        <name>Ca(2+)</name>
        <dbReference type="ChEBI" id="CHEBI:29108"/>
    </ligand>
</feature>
<dbReference type="PRINTS" id="PR00747">
    <property type="entry name" value="GLYHDRLASE47"/>
</dbReference>
<dbReference type="InterPro" id="IPR036026">
    <property type="entry name" value="Seven-hairpin_glycosidases"/>
</dbReference>
<comment type="cofactor">
    <cofactor evidence="1 7">
        <name>Ca(2+)</name>
        <dbReference type="ChEBI" id="CHEBI:29108"/>
    </cofactor>
</comment>
<keyword evidence="12" id="KW-1185">Reference proteome</keyword>
<feature type="transmembrane region" description="Helical" evidence="10">
    <location>
        <begin position="12"/>
        <end position="34"/>
    </location>
</feature>
<dbReference type="InterPro" id="IPR050749">
    <property type="entry name" value="Glycosyl_Hydrolase_47"/>
</dbReference>
<dbReference type="PANTHER" id="PTHR11742:SF89">
    <property type="entry name" value="ALPHA-1,2-MANNOSIDASE"/>
    <property type="match status" value="1"/>
</dbReference>
<evidence type="ECO:0000256" key="1">
    <source>
        <dbReference type="ARBA" id="ARBA00001913"/>
    </source>
</evidence>
<dbReference type="GO" id="GO:0005783">
    <property type="term" value="C:endoplasmic reticulum"/>
    <property type="evidence" value="ECO:0007669"/>
    <property type="project" value="TreeGrafter"/>
</dbReference>
<feature type="active site" evidence="6">
    <location>
        <position position="478"/>
    </location>
</feature>
<evidence type="ECO:0000256" key="4">
    <source>
        <dbReference type="ARBA" id="ARBA00022801"/>
    </source>
</evidence>
<protein>
    <recommendedName>
        <fullName evidence="9">alpha-1,2-Mannosidase</fullName>
        <ecNumber evidence="9">3.2.1.-</ecNumber>
    </recommendedName>
</protein>
<dbReference type="EMBL" id="KL648338">
    <property type="protein sequence ID" value="KEY71181.1"/>
    <property type="molecule type" value="Genomic_DNA"/>
</dbReference>
<dbReference type="GO" id="GO:0016020">
    <property type="term" value="C:membrane"/>
    <property type="evidence" value="ECO:0007669"/>
    <property type="project" value="InterPro"/>
</dbReference>
<keyword evidence="5 8" id="KW-1015">Disulfide bond</keyword>
<feature type="disulfide bond" evidence="8">
    <location>
        <begin position="392"/>
        <end position="421"/>
    </location>
</feature>
<evidence type="ECO:0000256" key="7">
    <source>
        <dbReference type="PIRSR" id="PIRSR601382-2"/>
    </source>
</evidence>
<dbReference type="InterPro" id="IPR012341">
    <property type="entry name" value="6hp_glycosidase-like_sf"/>
</dbReference>
<keyword evidence="9" id="KW-0326">Glycosidase</keyword>
<dbReference type="GO" id="GO:0005975">
    <property type="term" value="P:carbohydrate metabolic process"/>
    <property type="evidence" value="ECO:0007669"/>
    <property type="project" value="InterPro"/>
</dbReference>
<sequence>MLRRFIRLGRRYALVFALALTFTIAWRNYGFWVLPPRFLTPASRSFAVGDITYRTSSYDWAKAPVHHPVQEILAPPVGPPLRLPKTQARFASAAQDEVAEARKGAIKAKFDKSWQAYKKHAWPNDALKPLSAKGSKSLSGWSAQTVDALDTLWIMDMKDDFYAAVRVVARIDWSRTSDWSIDVFEVTIRYLGGLLAAYDLSGEAVLLAKAVELGDTLYAAFDTPNRMPVRWLNYGKAVRGRSVAQEKMSGAAGSTLCLEFTRLSQLTGDPKYYDAAERVKQFLKSWQPKTKIPGIWPITMNWRDGIMEGQRFSIGAGMDSLYEYLPKMYAILGGLDAEYKEMTLRAFDTVRRLMLFRPMTPTNDKNLLMAGVVVATNGGKPRLVGDMQHLACFAGGTYALAGKLFSRDDYIETGARLARGCVWAYRAFPTGIMPEKANMAICRTYDGPCAAMLPKDRNHALPVGFMRMIDSRYILRPEAIESVFYLWRITGDQEWRDAAWTMWEAIVRETETETAFAAIKDVREPGGPKLDEMETFWMGETLKYFYLIFEDASVLNLDEWVLNTEAHPLRRPMSNDEA</sequence>
<evidence type="ECO:0000256" key="2">
    <source>
        <dbReference type="ARBA" id="ARBA00004922"/>
    </source>
</evidence>
<dbReference type="InterPro" id="IPR001382">
    <property type="entry name" value="Glyco_hydro_47"/>
</dbReference>
<evidence type="ECO:0000256" key="10">
    <source>
        <dbReference type="SAM" id="Phobius"/>
    </source>
</evidence>
<dbReference type="PANTHER" id="PTHR11742">
    <property type="entry name" value="MANNOSYL-OLIGOSACCHARIDE ALPHA-1,2-MANNOSIDASE-RELATED"/>
    <property type="match status" value="1"/>
</dbReference>
<keyword evidence="10" id="KW-0812">Transmembrane</keyword>
<feature type="active site" evidence="6">
    <location>
        <position position="319"/>
    </location>
</feature>
<dbReference type="Pfam" id="PF01532">
    <property type="entry name" value="Glyco_hydro_47"/>
    <property type="match status" value="1"/>
</dbReference>
<keyword evidence="10" id="KW-1133">Transmembrane helix</keyword>
<dbReference type="HOGENOM" id="CLU_003818_0_0_1"/>
<dbReference type="OrthoDB" id="8118055at2759"/>
<keyword evidence="10" id="KW-0472">Membrane</keyword>
<accession>A0A084B0V2</accession>
<evidence type="ECO:0000256" key="9">
    <source>
        <dbReference type="RuleBase" id="RU361193"/>
    </source>
</evidence>
<dbReference type="Proteomes" id="UP000028045">
    <property type="component" value="Unassembled WGS sequence"/>
</dbReference>
<evidence type="ECO:0000313" key="12">
    <source>
        <dbReference type="Proteomes" id="UP000028045"/>
    </source>
</evidence>
<gene>
    <name evidence="11" type="ORF">S7711_02294</name>
</gene>
<evidence type="ECO:0000256" key="8">
    <source>
        <dbReference type="PIRSR" id="PIRSR601382-3"/>
    </source>
</evidence>
<comment type="similarity">
    <text evidence="3 9">Belongs to the glycosyl hydrolase 47 family.</text>
</comment>
<evidence type="ECO:0000256" key="3">
    <source>
        <dbReference type="ARBA" id="ARBA00007658"/>
    </source>
</evidence>
<feature type="active site" description="Proton donor" evidence="6">
    <location>
        <position position="185"/>
    </location>
</feature>
<name>A0A084B0V2_STACB</name>
<dbReference type="AlphaFoldDB" id="A0A084B0V2"/>
<feature type="active site" description="Proton donor" evidence="6">
    <location>
        <position position="435"/>
    </location>
</feature>
<keyword evidence="7" id="KW-0479">Metal-binding</keyword>
<reference evidence="11 12" key="1">
    <citation type="journal article" date="2014" name="BMC Genomics">
        <title>Comparative genome sequencing reveals chemotype-specific gene clusters in the toxigenic black mold Stachybotrys.</title>
        <authorList>
            <person name="Semeiks J."/>
            <person name="Borek D."/>
            <person name="Otwinowski Z."/>
            <person name="Grishin N.V."/>
        </authorList>
    </citation>
    <scope>NUCLEOTIDE SEQUENCE [LARGE SCALE GENOMIC DNA]</scope>
    <source>
        <strain evidence="12">CBS 109288 / IBT 7711</strain>
    </source>
</reference>
<comment type="pathway">
    <text evidence="2">Protein modification; protein glycosylation.</text>
</comment>
<dbReference type="Gene3D" id="1.50.10.10">
    <property type="match status" value="1"/>
</dbReference>
<keyword evidence="7" id="KW-0106">Calcium</keyword>
<dbReference type="UniPathway" id="UPA00378"/>
<dbReference type="GO" id="GO:0036503">
    <property type="term" value="P:ERAD pathway"/>
    <property type="evidence" value="ECO:0007669"/>
    <property type="project" value="UniProtKB-ARBA"/>
</dbReference>
<proteinExistence type="inferred from homology"/>
<dbReference type="SUPFAM" id="SSF48225">
    <property type="entry name" value="Seven-hairpin glycosidases"/>
    <property type="match status" value="1"/>
</dbReference>
<evidence type="ECO:0000256" key="5">
    <source>
        <dbReference type="ARBA" id="ARBA00023157"/>
    </source>
</evidence>
<organism evidence="11 12">
    <name type="scientific">Stachybotrys chartarum (strain CBS 109288 / IBT 7711)</name>
    <name type="common">Toxic black mold</name>
    <name type="synonym">Stilbospora chartarum</name>
    <dbReference type="NCBI Taxonomy" id="1280523"/>
    <lineage>
        <taxon>Eukaryota</taxon>
        <taxon>Fungi</taxon>
        <taxon>Dikarya</taxon>
        <taxon>Ascomycota</taxon>
        <taxon>Pezizomycotina</taxon>
        <taxon>Sordariomycetes</taxon>
        <taxon>Hypocreomycetidae</taxon>
        <taxon>Hypocreales</taxon>
        <taxon>Stachybotryaceae</taxon>
        <taxon>Stachybotrys</taxon>
    </lineage>
</organism>
<dbReference type="EC" id="3.2.1.-" evidence="9"/>